<comment type="caution">
    <text evidence="10">The sequence shown here is derived from an EMBL/GenBank/DDBJ whole genome shotgun (WGS) entry which is preliminary data.</text>
</comment>
<dbReference type="InterPro" id="IPR035973">
    <property type="entry name" value="Cyt_c_oxidase_su3-like_sf"/>
</dbReference>
<dbReference type="Gene3D" id="1.20.120.80">
    <property type="entry name" value="Cytochrome c oxidase, subunit III, four-helix bundle"/>
    <property type="match status" value="1"/>
</dbReference>
<feature type="region of interest" description="Disordered" evidence="7">
    <location>
        <begin position="1"/>
        <end position="26"/>
    </location>
</feature>
<dbReference type="InterPro" id="IPR024791">
    <property type="entry name" value="Cyt_c/ubiquinol_Oxase_su3"/>
</dbReference>
<feature type="transmembrane region" description="Helical" evidence="8">
    <location>
        <begin position="140"/>
        <end position="160"/>
    </location>
</feature>
<dbReference type="PANTHER" id="PTHR11403">
    <property type="entry name" value="CYTOCHROME C OXIDASE SUBUNIT III"/>
    <property type="match status" value="1"/>
</dbReference>
<dbReference type="GO" id="GO:0004129">
    <property type="term" value="F:cytochrome-c oxidase activity"/>
    <property type="evidence" value="ECO:0007669"/>
    <property type="project" value="InterPro"/>
</dbReference>
<name>A0A840RL48_9BURK</name>
<reference evidence="10 11" key="1">
    <citation type="submission" date="2020-08" db="EMBL/GenBank/DDBJ databases">
        <title>Genomic Encyclopedia of Type Strains, Phase IV (KMG-IV): sequencing the most valuable type-strain genomes for metagenomic binning, comparative biology and taxonomic classification.</title>
        <authorList>
            <person name="Goeker M."/>
        </authorList>
    </citation>
    <scope>NUCLEOTIDE SEQUENCE [LARGE SCALE GENOMIC DNA]</scope>
    <source>
        <strain evidence="10 11">DSM 23240</strain>
    </source>
</reference>
<evidence type="ECO:0000256" key="5">
    <source>
        <dbReference type="ARBA" id="ARBA00023136"/>
    </source>
</evidence>
<gene>
    <name evidence="10" type="ORF">HNR39_000175</name>
</gene>
<dbReference type="SUPFAM" id="SSF81452">
    <property type="entry name" value="Cytochrome c oxidase subunit III-like"/>
    <property type="match status" value="1"/>
</dbReference>
<feature type="transmembrane region" description="Helical" evidence="8">
    <location>
        <begin position="36"/>
        <end position="58"/>
    </location>
</feature>
<sequence length="222" mass="24547">MSAISNFEFQNSRPRSGRNNNAPWPRTATNPAPISIALWIFMGVATALFTLFLAAYAMRMDATDWSPIAMPWQLWLSTISLIAASLMLHVASKANRSALARNYLIVAGTLGVLFLGAQSWGWYTLQTLHVTAAGNPAGSFFYLLTAIHGLHVVGGLVGWVRTERFARFGQRGGGSVHDLQWRVRLCARYWDFLLAVWIVLFAALGWLTPDIVRFVCGNSLTS</sequence>
<dbReference type="PROSITE" id="PS50253">
    <property type="entry name" value="COX3"/>
    <property type="match status" value="1"/>
</dbReference>
<evidence type="ECO:0000256" key="3">
    <source>
        <dbReference type="ARBA" id="ARBA00022692"/>
    </source>
</evidence>
<dbReference type="RefSeq" id="WP_168052306.1">
    <property type="nucleotide sequence ID" value="NZ_JAAOZT010000002.1"/>
</dbReference>
<dbReference type="Proteomes" id="UP000571084">
    <property type="component" value="Unassembled WGS sequence"/>
</dbReference>
<feature type="domain" description="Heme-copper oxidase subunit III family profile" evidence="9">
    <location>
        <begin position="1"/>
        <end position="209"/>
    </location>
</feature>
<protein>
    <submittedName>
        <fullName evidence="10">Cytochrome c oxidase subunit 3</fullName>
    </submittedName>
</protein>
<evidence type="ECO:0000313" key="11">
    <source>
        <dbReference type="Proteomes" id="UP000571084"/>
    </source>
</evidence>
<keyword evidence="4 8" id="KW-1133">Transmembrane helix</keyword>
<evidence type="ECO:0000256" key="4">
    <source>
        <dbReference type="ARBA" id="ARBA00022989"/>
    </source>
</evidence>
<evidence type="ECO:0000256" key="2">
    <source>
        <dbReference type="ARBA" id="ARBA00010581"/>
    </source>
</evidence>
<dbReference type="GO" id="GO:0005886">
    <property type="term" value="C:plasma membrane"/>
    <property type="evidence" value="ECO:0007669"/>
    <property type="project" value="UniProtKB-SubCell"/>
</dbReference>
<feature type="transmembrane region" description="Helical" evidence="8">
    <location>
        <begin position="70"/>
        <end position="91"/>
    </location>
</feature>
<dbReference type="InterPro" id="IPR013833">
    <property type="entry name" value="Cyt_c_oxidase_su3_a-hlx"/>
</dbReference>
<evidence type="ECO:0000256" key="1">
    <source>
        <dbReference type="ARBA" id="ARBA00004141"/>
    </source>
</evidence>
<feature type="transmembrane region" description="Helical" evidence="8">
    <location>
        <begin position="189"/>
        <end position="207"/>
    </location>
</feature>
<dbReference type="EMBL" id="JACHHQ010000001">
    <property type="protein sequence ID" value="MBB5198365.1"/>
    <property type="molecule type" value="Genomic_DNA"/>
</dbReference>
<comment type="subcellular location">
    <subcellularLocation>
        <location evidence="6">Cell membrane</location>
        <topology evidence="6">Multi-pass membrane protein</topology>
    </subcellularLocation>
    <subcellularLocation>
        <location evidence="1">Membrane</location>
        <topology evidence="1">Multi-pass membrane protein</topology>
    </subcellularLocation>
</comment>
<accession>A0A840RL48</accession>
<feature type="transmembrane region" description="Helical" evidence="8">
    <location>
        <begin position="103"/>
        <end position="120"/>
    </location>
</feature>
<keyword evidence="11" id="KW-1185">Reference proteome</keyword>
<keyword evidence="3 6" id="KW-0812">Transmembrane</keyword>
<dbReference type="PANTHER" id="PTHR11403:SF10">
    <property type="entry name" value="CYTOCHROME C OXIDASE"/>
    <property type="match status" value="1"/>
</dbReference>
<keyword evidence="5 8" id="KW-0472">Membrane</keyword>
<evidence type="ECO:0000259" key="9">
    <source>
        <dbReference type="PROSITE" id="PS50253"/>
    </source>
</evidence>
<evidence type="ECO:0000256" key="7">
    <source>
        <dbReference type="SAM" id="MobiDB-lite"/>
    </source>
</evidence>
<comment type="similarity">
    <text evidence="2 6">Belongs to the cytochrome c oxidase subunit 3 family.</text>
</comment>
<evidence type="ECO:0000313" key="10">
    <source>
        <dbReference type="EMBL" id="MBB5198365.1"/>
    </source>
</evidence>
<proteinExistence type="inferred from homology"/>
<evidence type="ECO:0000256" key="8">
    <source>
        <dbReference type="SAM" id="Phobius"/>
    </source>
</evidence>
<dbReference type="InterPro" id="IPR000298">
    <property type="entry name" value="Cyt_c_oxidase-like_su3"/>
</dbReference>
<dbReference type="GO" id="GO:0019646">
    <property type="term" value="P:aerobic electron transport chain"/>
    <property type="evidence" value="ECO:0007669"/>
    <property type="project" value="InterPro"/>
</dbReference>
<organism evidence="10 11">
    <name type="scientific">Glaciimonas immobilis</name>
    <dbReference type="NCBI Taxonomy" id="728004"/>
    <lineage>
        <taxon>Bacteria</taxon>
        <taxon>Pseudomonadati</taxon>
        <taxon>Pseudomonadota</taxon>
        <taxon>Betaproteobacteria</taxon>
        <taxon>Burkholderiales</taxon>
        <taxon>Oxalobacteraceae</taxon>
        <taxon>Glaciimonas</taxon>
    </lineage>
</organism>
<dbReference type="AlphaFoldDB" id="A0A840RL48"/>
<evidence type="ECO:0000256" key="6">
    <source>
        <dbReference type="RuleBase" id="RU003376"/>
    </source>
</evidence>